<dbReference type="AlphaFoldDB" id="A0A7C4LNH6"/>
<reference evidence="2" key="1">
    <citation type="journal article" date="2020" name="mSystems">
        <title>Genome- and Community-Level Interaction Insights into Carbon Utilization and Element Cycling Functions of Hydrothermarchaeota in Hydrothermal Sediment.</title>
        <authorList>
            <person name="Zhou Z."/>
            <person name="Liu Y."/>
            <person name="Xu W."/>
            <person name="Pan J."/>
            <person name="Luo Z.H."/>
            <person name="Li M."/>
        </authorList>
    </citation>
    <scope>NUCLEOTIDE SEQUENCE [LARGE SCALE GENOMIC DNA]</scope>
    <source>
        <strain evidence="2">SpSt-508</strain>
    </source>
</reference>
<feature type="compositionally biased region" description="Basic and acidic residues" evidence="1">
    <location>
        <begin position="134"/>
        <end position="149"/>
    </location>
</feature>
<dbReference type="EMBL" id="DSVQ01000019">
    <property type="protein sequence ID" value="HGT41115.1"/>
    <property type="molecule type" value="Genomic_DNA"/>
</dbReference>
<comment type="caution">
    <text evidence="2">The sequence shown here is derived from an EMBL/GenBank/DDBJ whole genome shotgun (WGS) entry which is preliminary data.</text>
</comment>
<evidence type="ECO:0000313" key="2">
    <source>
        <dbReference type="EMBL" id="HGT41115.1"/>
    </source>
</evidence>
<proteinExistence type="predicted"/>
<feature type="region of interest" description="Disordered" evidence="1">
    <location>
        <begin position="120"/>
        <end position="149"/>
    </location>
</feature>
<protein>
    <submittedName>
        <fullName evidence="2">Uncharacterized protein</fullName>
    </submittedName>
</protein>
<evidence type="ECO:0000256" key="1">
    <source>
        <dbReference type="SAM" id="MobiDB-lite"/>
    </source>
</evidence>
<gene>
    <name evidence="2" type="ORF">ENS64_17860</name>
</gene>
<name>A0A7C4LNH6_9PLAN</name>
<sequence>MTAPEPPLFAVREPRTLRDLLVDPHPLVVSTQNNRETVRLQIENGPAAPLTLTVVSNQPWLRPLQSRLELPTGGLVNLEAAITAEGTDEFALLELQWQEDGQLWAEPILIQRQFVPQELRAGPPRESAGSEGIENDRSESGLPDWMRDL</sequence>
<accession>A0A7C4LNH6</accession>
<organism evidence="2">
    <name type="scientific">Schlesneria paludicola</name>
    <dbReference type="NCBI Taxonomy" id="360056"/>
    <lineage>
        <taxon>Bacteria</taxon>
        <taxon>Pseudomonadati</taxon>
        <taxon>Planctomycetota</taxon>
        <taxon>Planctomycetia</taxon>
        <taxon>Planctomycetales</taxon>
        <taxon>Planctomycetaceae</taxon>
        <taxon>Schlesneria</taxon>
    </lineage>
</organism>